<organism evidence="1 2">
    <name type="scientific">Cuscuta europaea</name>
    <name type="common">European dodder</name>
    <dbReference type="NCBI Taxonomy" id="41803"/>
    <lineage>
        <taxon>Eukaryota</taxon>
        <taxon>Viridiplantae</taxon>
        <taxon>Streptophyta</taxon>
        <taxon>Embryophyta</taxon>
        <taxon>Tracheophyta</taxon>
        <taxon>Spermatophyta</taxon>
        <taxon>Magnoliopsida</taxon>
        <taxon>eudicotyledons</taxon>
        <taxon>Gunneridae</taxon>
        <taxon>Pentapetalae</taxon>
        <taxon>asterids</taxon>
        <taxon>lamiids</taxon>
        <taxon>Solanales</taxon>
        <taxon>Convolvulaceae</taxon>
        <taxon>Cuscuteae</taxon>
        <taxon>Cuscuta</taxon>
        <taxon>Cuscuta subgen. Cuscuta</taxon>
    </lineage>
</organism>
<comment type="caution">
    <text evidence="1">The sequence shown here is derived from an EMBL/GenBank/DDBJ whole genome shotgun (WGS) entry which is preliminary data.</text>
</comment>
<proteinExistence type="predicted"/>
<reference evidence="1" key="1">
    <citation type="submission" date="2022-07" db="EMBL/GenBank/DDBJ databases">
        <authorList>
            <person name="Macas J."/>
            <person name="Novak P."/>
            <person name="Neumann P."/>
        </authorList>
    </citation>
    <scope>NUCLEOTIDE SEQUENCE</scope>
</reference>
<keyword evidence="2" id="KW-1185">Reference proteome</keyword>
<name>A0A9P1EIQ3_CUSEU</name>
<evidence type="ECO:0000313" key="2">
    <source>
        <dbReference type="Proteomes" id="UP001152484"/>
    </source>
</evidence>
<protein>
    <submittedName>
        <fullName evidence="1">Uncharacterized protein</fullName>
    </submittedName>
</protein>
<accession>A0A9P1EIQ3</accession>
<gene>
    <name evidence="1" type="ORF">CEURO_LOCUS18535</name>
</gene>
<sequence length="59" mass="6606">MEGEDGEQNVLKTKRNVMPAPALKSPFVNRVTEIKAPPTTEEIKVAQFVFKEGTDKKEC</sequence>
<dbReference type="AlphaFoldDB" id="A0A9P1EIQ3"/>
<dbReference type="Proteomes" id="UP001152484">
    <property type="component" value="Unassembled WGS sequence"/>
</dbReference>
<evidence type="ECO:0000313" key="1">
    <source>
        <dbReference type="EMBL" id="CAH9109696.1"/>
    </source>
</evidence>
<dbReference type="EMBL" id="CAMAPE010000053">
    <property type="protein sequence ID" value="CAH9109696.1"/>
    <property type="molecule type" value="Genomic_DNA"/>
</dbReference>